<keyword evidence="3" id="KW-1185">Reference proteome</keyword>
<evidence type="ECO:0000256" key="1">
    <source>
        <dbReference type="SAM" id="SignalP"/>
    </source>
</evidence>
<dbReference type="OrthoDB" id="3699900at2759"/>
<protein>
    <recommendedName>
        <fullName evidence="4">Secreted protein</fullName>
    </recommendedName>
</protein>
<evidence type="ECO:0008006" key="4">
    <source>
        <dbReference type="Google" id="ProtNLM"/>
    </source>
</evidence>
<dbReference type="EMBL" id="JAGMWT010000002">
    <property type="protein sequence ID" value="KAH7135453.1"/>
    <property type="molecule type" value="Genomic_DNA"/>
</dbReference>
<reference evidence="2" key="1">
    <citation type="journal article" date="2021" name="Nat. Commun.">
        <title>Genetic determinants of endophytism in the Arabidopsis root mycobiome.</title>
        <authorList>
            <person name="Mesny F."/>
            <person name="Miyauchi S."/>
            <person name="Thiergart T."/>
            <person name="Pickel B."/>
            <person name="Atanasova L."/>
            <person name="Karlsson M."/>
            <person name="Huettel B."/>
            <person name="Barry K.W."/>
            <person name="Haridas S."/>
            <person name="Chen C."/>
            <person name="Bauer D."/>
            <person name="Andreopoulos W."/>
            <person name="Pangilinan J."/>
            <person name="LaButti K."/>
            <person name="Riley R."/>
            <person name="Lipzen A."/>
            <person name="Clum A."/>
            <person name="Drula E."/>
            <person name="Henrissat B."/>
            <person name="Kohler A."/>
            <person name="Grigoriev I.V."/>
            <person name="Martin F.M."/>
            <person name="Hacquard S."/>
        </authorList>
    </citation>
    <scope>NUCLEOTIDE SEQUENCE</scope>
    <source>
        <strain evidence="2">MPI-CAGE-CH-0243</strain>
    </source>
</reference>
<comment type="caution">
    <text evidence="2">The sequence shown here is derived from an EMBL/GenBank/DDBJ whole genome shotgun (WGS) entry which is preliminary data.</text>
</comment>
<proteinExistence type="predicted"/>
<keyword evidence="1" id="KW-0732">Signal</keyword>
<gene>
    <name evidence="2" type="ORF">B0J11DRAFT_502271</name>
</gene>
<sequence>MKLTFISSTALLFATANAWSLEAYCPNNLAHPLKWSGSGNRGCTKFGSSVTSCKTGDTFYWNNALLSDCVFRLYSGSPCRADQEIGYSNDDWNKKLTRNAPYFGVTGC</sequence>
<dbReference type="AlphaFoldDB" id="A0A9P9IU25"/>
<evidence type="ECO:0000313" key="2">
    <source>
        <dbReference type="EMBL" id="KAH7135453.1"/>
    </source>
</evidence>
<organism evidence="2 3">
    <name type="scientific">Dendryphion nanum</name>
    <dbReference type="NCBI Taxonomy" id="256645"/>
    <lineage>
        <taxon>Eukaryota</taxon>
        <taxon>Fungi</taxon>
        <taxon>Dikarya</taxon>
        <taxon>Ascomycota</taxon>
        <taxon>Pezizomycotina</taxon>
        <taxon>Dothideomycetes</taxon>
        <taxon>Pleosporomycetidae</taxon>
        <taxon>Pleosporales</taxon>
        <taxon>Torulaceae</taxon>
        <taxon>Dendryphion</taxon>
    </lineage>
</organism>
<feature type="signal peptide" evidence="1">
    <location>
        <begin position="1"/>
        <end position="18"/>
    </location>
</feature>
<evidence type="ECO:0000313" key="3">
    <source>
        <dbReference type="Proteomes" id="UP000700596"/>
    </source>
</evidence>
<dbReference type="Proteomes" id="UP000700596">
    <property type="component" value="Unassembled WGS sequence"/>
</dbReference>
<name>A0A9P9IU25_9PLEO</name>
<feature type="chain" id="PRO_5040399124" description="Secreted protein" evidence="1">
    <location>
        <begin position="19"/>
        <end position="108"/>
    </location>
</feature>
<accession>A0A9P9IU25</accession>